<reference evidence="2 3" key="1">
    <citation type="journal article" date="2017" name="Int. J. Syst. Evol. Microbiol.">
        <title>Brenneria populi subsp. brevivirga subsp. nov. isolated from symptomatic bark of Populus x euramericana canker, and description of Brenneria populi subsp. populi subsp. nov.</title>
        <authorList>
            <person name="Zheng M.H."/>
            <person name="Piao C.G."/>
            <person name="Xue H."/>
            <person name="Guo M.W."/>
            <person name="Li Y."/>
        </authorList>
    </citation>
    <scope>NUCLEOTIDE SEQUENCE [LARGE SCALE GENOMIC DNA]</scope>
    <source>
        <strain evidence="2 3">D9-5</strain>
    </source>
</reference>
<dbReference type="CDD" id="cd07262">
    <property type="entry name" value="VOC_like"/>
    <property type="match status" value="1"/>
</dbReference>
<sequence length="130" mass="14349">MLDHFCIPVSDIERSRRFYEQALAPLGYCRIKTRPSAISFGIADGYGQSTDPGGDFWIFQGDVSSRPATHFAFSAESRAHVDAFFIAAIAAGGEDNGRPGLRPNYHPDYYAAFVRDPDGYNLEAVCHRVA</sequence>
<evidence type="ECO:0000313" key="2">
    <source>
        <dbReference type="EMBL" id="MEC5343133.1"/>
    </source>
</evidence>
<evidence type="ECO:0000313" key="3">
    <source>
        <dbReference type="Proteomes" id="UP001309705"/>
    </source>
</evidence>
<dbReference type="Pfam" id="PF00903">
    <property type="entry name" value="Glyoxalase"/>
    <property type="match status" value="1"/>
</dbReference>
<gene>
    <name evidence="2" type="ORF">VSX58_11070</name>
</gene>
<dbReference type="InterPro" id="IPR004360">
    <property type="entry name" value="Glyas_Fos-R_dOase_dom"/>
</dbReference>
<keyword evidence="3" id="KW-1185">Reference proteome</keyword>
<accession>A0ABU6JQV8</accession>
<proteinExistence type="predicted"/>
<dbReference type="PROSITE" id="PS51819">
    <property type="entry name" value="VOC"/>
    <property type="match status" value="1"/>
</dbReference>
<organism evidence="2 3">
    <name type="scientific">Brenneria populi</name>
    <dbReference type="NCBI Taxonomy" id="1505588"/>
    <lineage>
        <taxon>Bacteria</taxon>
        <taxon>Pseudomonadati</taxon>
        <taxon>Pseudomonadota</taxon>
        <taxon>Gammaproteobacteria</taxon>
        <taxon>Enterobacterales</taxon>
        <taxon>Pectobacteriaceae</taxon>
        <taxon>Brenneria</taxon>
    </lineage>
</organism>
<dbReference type="PANTHER" id="PTHR35006:SF2">
    <property type="entry name" value="GLYOXALASE FAMILY PROTEIN (AFU_ORTHOLOGUE AFUA_5G14830)"/>
    <property type="match status" value="1"/>
</dbReference>
<dbReference type="SUPFAM" id="SSF54593">
    <property type="entry name" value="Glyoxalase/Bleomycin resistance protein/Dihydroxybiphenyl dioxygenase"/>
    <property type="match status" value="1"/>
</dbReference>
<dbReference type="RefSeq" id="WP_327618117.1">
    <property type="nucleotide sequence ID" value="NZ_JAYWTM010000007.1"/>
</dbReference>
<dbReference type="Gene3D" id="3.10.180.10">
    <property type="entry name" value="2,3-Dihydroxybiphenyl 1,2-Dioxygenase, domain 1"/>
    <property type="match status" value="1"/>
</dbReference>
<comment type="caution">
    <text evidence="2">The sequence shown here is derived from an EMBL/GenBank/DDBJ whole genome shotgun (WGS) entry which is preliminary data.</text>
</comment>
<evidence type="ECO:0000259" key="1">
    <source>
        <dbReference type="PROSITE" id="PS51819"/>
    </source>
</evidence>
<dbReference type="InterPro" id="IPR029068">
    <property type="entry name" value="Glyas_Bleomycin-R_OHBP_Dase"/>
</dbReference>
<dbReference type="EMBL" id="JAYWTM010000007">
    <property type="protein sequence ID" value="MEC5343133.1"/>
    <property type="molecule type" value="Genomic_DNA"/>
</dbReference>
<protein>
    <submittedName>
        <fullName evidence="2">VOC family protein</fullName>
    </submittedName>
</protein>
<feature type="domain" description="VOC" evidence="1">
    <location>
        <begin position="1"/>
        <end position="127"/>
    </location>
</feature>
<name>A0ABU6JQV8_9GAMM</name>
<dbReference type="Proteomes" id="UP001309705">
    <property type="component" value="Unassembled WGS sequence"/>
</dbReference>
<dbReference type="PANTHER" id="PTHR35006">
    <property type="entry name" value="GLYOXALASE FAMILY PROTEIN (AFU_ORTHOLOGUE AFUA_5G14830)"/>
    <property type="match status" value="1"/>
</dbReference>
<dbReference type="InterPro" id="IPR037523">
    <property type="entry name" value="VOC_core"/>
</dbReference>